<dbReference type="EMBL" id="VTOY01000003">
    <property type="protein sequence ID" value="TYZ23508.1"/>
    <property type="molecule type" value="Genomic_DNA"/>
</dbReference>
<feature type="region of interest" description="Disordered" evidence="1">
    <location>
        <begin position="69"/>
        <end position="128"/>
    </location>
</feature>
<keyword evidence="2" id="KW-0812">Transmembrane</keyword>
<dbReference type="OrthoDB" id="1666940at2"/>
<name>A0A5D6W9V2_9FIRM</name>
<evidence type="ECO:0008006" key="5">
    <source>
        <dbReference type="Google" id="ProtNLM"/>
    </source>
</evidence>
<evidence type="ECO:0000313" key="3">
    <source>
        <dbReference type="EMBL" id="TYZ23508.1"/>
    </source>
</evidence>
<sequence>MFKLGMSLVFAFISAMVIALAGLVSDARLMTVLLRSLIGFLVAGAVVWLVAFVLEAKELVGFDKNLELVENPEEEEPKSPEEYEAVDEAASAEETSPTAEMQASDEENADFQPLTSNNLKHMEAPSDN</sequence>
<evidence type="ECO:0000313" key="4">
    <source>
        <dbReference type="Proteomes" id="UP000323646"/>
    </source>
</evidence>
<gene>
    <name evidence="3" type="ORF">FZ040_06430</name>
</gene>
<keyword evidence="2" id="KW-0472">Membrane</keyword>
<dbReference type="Proteomes" id="UP000323646">
    <property type="component" value="Unassembled WGS sequence"/>
</dbReference>
<protein>
    <recommendedName>
        <fullName evidence="5">Transmembrane protein</fullName>
    </recommendedName>
</protein>
<keyword evidence="4" id="KW-1185">Reference proteome</keyword>
<accession>A0A5D6W9V2</accession>
<evidence type="ECO:0000256" key="1">
    <source>
        <dbReference type="SAM" id="MobiDB-lite"/>
    </source>
</evidence>
<keyword evidence="2" id="KW-1133">Transmembrane helix</keyword>
<feature type="compositionally biased region" description="Acidic residues" evidence="1">
    <location>
        <begin position="70"/>
        <end position="91"/>
    </location>
</feature>
<proteinExistence type="predicted"/>
<evidence type="ECO:0000256" key="2">
    <source>
        <dbReference type="SAM" id="Phobius"/>
    </source>
</evidence>
<feature type="transmembrane region" description="Helical" evidence="2">
    <location>
        <begin position="6"/>
        <end position="25"/>
    </location>
</feature>
<reference evidence="3 4" key="1">
    <citation type="submission" date="2019-08" db="EMBL/GenBank/DDBJ databases">
        <title>Selenomonas sp. mPRGC5 and Selenomonas sp. mPRGC8 isolated from ruminal fluid of dairy goat (Capra hircus).</title>
        <authorList>
            <person name="Poothong S."/>
            <person name="Nuengjamnong C."/>
            <person name="Tanasupawat S."/>
        </authorList>
    </citation>
    <scope>NUCLEOTIDE SEQUENCE [LARGE SCALE GENOMIC DNA]</scope>
    <source>
        <strain evidence="4">mPRGC5</strain>
    </source>
</reference>
<dbReference type="RefSeq" id="WP_149171242.1">
    <property type="nucleotide sequence ID" value="NZ_VTOY01000003.1"/>
</dbReference>
<feature type="transmembrane region" description="Helical" evidence="2">
    <location>
        <begin position="32"/>
        <end position="54"/>
    </location>
</feature>
<dbReference type="AlphaFoldDB" id="A0A5D6W9V2"/>
<organism evidence="3 4">
    <name type="scientific">Selenomonas ruminis</name>
    <dbReference type="NCBI Taxonomy" id="2593411"/>
    <lineage>
        <taxon>Bacteria</taxon>
        <taxon>Bacillati</taxon>
        <taxon>Bacillota</taxon>
        <taxon>Negativicutes</taxon>
        <taxon>Selenomonadales</taxon>
        <taxon>Selenomonadaceae</taxon>
        <taxon>Selenomonas</taxon>
    </lineage>
</organism>
<comment type="caution">
    <text evidence="3">The sequence shown here is derived from an EMBL/GenBank/DDBJ whole genome shotgun (WGS) entry which is preliminary data.</text>
</comment>